<feature type="transmembrane region" description="Helical" evidence="1">
    <location>
        <begin position="21"/>
        <end position="42"/>
    </location>
</feature>
<keyword evidence="1" id="KW-1133">Transmembrane helix</keyword>
<keyword evidence="3" id="KW-1185">Reference proteome</keyword>
<gene>
    <name evidence="2" type="ORF">NX778_15970</name>
</gene>
<protein>
    <submittedName>
        <fullName evidence="2">Uncharacterized protein</fullName>
    </submittedName>
</protein>
<keyword evidence="1" id="KW-0472">Membrane</keyword>
<accession>A0ABT2D014</accession>
<evidence type="ECO:0000313" key="2">
    <source>
        <dbReference type="EMBL" id="MCS0659566.1"/>
    </source>
</evidence>
<evidence type="ECO:0000256" key="1">
    <source>
        <dbReference type="SAM" id="Phobius"/>
    </source>
</evidence>
<sequence>MKPSDFLRRLIHGDNPEGGGAATLRNLVVWLFIALVATFLTIPTDPPSIFDKPLPMPAEIGLK</sequence>
<keyword evidence="1" id="KW-0812">Transmembrane</keyword>
<evidence type="ECO:0000313" key="3">
    <source>
        <dbReference type="Proteomes" id="UP001204621"/>
    </source>
</evidence>
<organism evidence="2 3">
    <name type="scientific">Massilia terrae</name>
    <dbReference type="NCBI Taxonomy" id="1811224"/>
    <lineage>
        <taxon>Bacteria</taxon>
        <taxon>Pseudomonadati</taxon>
        <taxon>Pseudomonadota</taxon>
        <taxon>Betaproteobacteria</taxon>
        <taxon>Burkholderiales</taxon>
        <taxon>Oxalobacteraceae</taxon>
        <taxon>Telluria group</taxon>
        <taxon>Massilia</taxon>
    </lineage>
</organism>
<comment type="caution">
    <text evidence="2">The sequence shown here is derived from an EMBL/GenBank/DDBJ whole genome shotgun (WGS) entry which is preliminary data.</text>
</comment>
<dbReference type="RefSeq" id="WP_258812755.1">
    <property type="nucleotide sequence ID" value="NZ_JANUGU010000005.1"/>
</dbReference>
<name>A0ABT2D014_9BURK</name>
<dbReference type="EMBL" id="JANUGU010000005">
    <property type="protein sequence ID" value="MCS0659566.1"/>
    <property type="molecule type" value="Genomic_DNA"/>
</dbReference>
<proteinExistence type="predicted"/>
<reference evidence="2 3" key="1">
    <citation type="submission" date="2022-08" db="EMBL/GenBank/DDBJ databases">
        <title>Reclassification of Massilia species as members of the genera Telluria, Duganella, Pseudoduganella, Mokoshia gen. nov. and Zemynaea gen. nov. using orthogonal and non-orthogonal genome-based approaches.</title>
        <authorList>
            <person name="Bowman J.P."/>
        </authorList>
    </citation>
    <scope>NUCLEOTIDE SEQUENCE [LARGE SCALE GENOMIC DNA]</scope>
    <source>
        <strain evidence="2 3">JCM 31606</strain>
    </source>
</reference>
<dbReference type="Proteomes" id="UP001204621">
    <property type="component" value="Unassembled WGS sequence"/>
</dbReference>